<evidence type="ECO:0000313" key="10">
    <source>
        <dbReference type="Proteomes" id="UP000475582"/>
    </source>
</evidence>
<evidence type="ECO:0000256" key="7">
    <source>
        <dbReference type="ARBA" id="ARBA00023237"/>
    </source>
</evidence>
<comment type="caution">
    <text evidence="9">The sequence shown here is derived from an EMBL/GenBank/DDBJ whole genome shotgun (WGS) entry which is preliminary data.</text>
</comment>
<evidence type="ECO:0000256" key="8">
    <source>
        <dbReference type="SAM" id="SignalP"/>
    </source>
</evidence>
<feature type="signal peptide" evidence="8">
    <location>
        <begin position="1"/>
        <end position="26"/>
    </location>
</feature>
<keyword evidence="5 8" id="KW-0732">Signal</keyword>
<keyword evidence="4" id="KW-0812">Transmembrane</keyword>
<dbReference type="EMBL" id="WNKY01000006">
    <property type="protein sequence ID" value="MTV37618.1"/>
    <property type="molecule type" value="Genomic_DNA"/>
</dbReference>
<dbReference type="PANTHER" id="PTHR35093">
    <property type="entry name" value="OUTER MEMBRANE PROTEIN NMB0088-RELATED"/>
    <property type="match status" value="1"/>
</dbReference>
<dbReference type="InterPro" id="IPR005017">
    <property type="entry name" value="OMPP1/FadL/TodX"/>
</dbReference>
<keyword evidence="7" id="KW-0998">Cell outer membrane</keyword>
<sequence length="440" mass="46748">MTMYRNSRTLLAAAAGLPLASQSQGAAFELKERSAKAQGRAYAGSISTPGDASAIADNPAAMRGLDGRVFQADVTAIDYSVKFSGDGADALGRPLAGGNGDDAGATKAVPALYLHLPLNERTHLGLSVTAPFGFKTEYDAQWKGRYHGQRTELKAINLGAALSYDVSDAWSLGGSLFVEHAQAKLSSAIDFGAILAAARVPGFAPASADGRIAIDGSDNAVGFTIGALYSPARQTHIGLAYRSAVKHTLGDVPVAFEVPQGPKAILAAVRPGWFTDTTAATELCMPSSLTLSVSHQIDERWSVMASVSRTQWSKFRDVVLDFRSAQPDQAIAFDYRNTSFAALGTEYRVDDSLTLRTGAAYDQTPVTGGARDVRVPDVNRKWLALGATWQASRNLEYSVGYTHLFLDEPGVSLRSPTGSTLHGTYDLASNILAMSLAYRF</sequence>
<feature type="chain" id="PRO_5026859936" description="Transporter" evidence="8">
    <location>
        <begin position="27"/>
        <end position="440"/>
    </location>
</feature>
<protein>
    <recommendedName>
        <fullName evidence="11">Transporter</fullName>
    </recommendedName>
</protein>
<dbReference type="PANTHER" id="PTHR35093:SF3">
    <property type="entry name" value="LONG-CHAIN FATTY ACID TRANSPORT PROTEIN"/>
    <property type="match status" value="1"/>
</dbReference>
<organism evidence="9 10">
    <name type="scientific">Duganella radicis</name>
    <dbReference type="NCBI Taxonomy" id="551988"/>
    <lineage>
        <taxon>Bacteria</taxon>
        <taxon>Pseudomonadati</taxon>
        <taxon>Pseudomonadota</taxon>
        <taxon>Betaproteobacteria</taxon>
        <taxon>Burkholderiales</taxon>
        <taxon>Oxalobacteraceae</taxon>
        <taxon>Telluria group</taxon>
        <taxon>Duganella</taxon>
    </lineage>
</organism>
<accession>A0A6L6PEX6</accession>
<dbReference type="Proteomes" id="UP000475582">
    <property type="component" value="Unassembled WGS sequence"/>
</dbReference>
<evidence type="ECO:0000256" key="4">
    <source>
        <dbReference type="ARBA" id="ARBA00022692"/>
    </source>
</evidence>
<dbReference type="AlphaFoldDB" id="A0A6L6PEX6"/>
<dbReference type="RefSeq" id="WP_155463087.1">
    <property type="nucleotide sequence ID" value="NZ_WNKY01000006.1"/>
</dbReference>
<evidence type="ECO:0000256" key="5">
    <source>
        <dbReference type="ARBA" id="ARBA00022729"/>
    </source>
</evidence>
<keyword evidence="6" id="KW-0472">Membrane</keyword>
<dbReference type="Pfam" id="PF03349">
    <property type="entry name" value="Toluene_X"/>
    <property type="match status" value="1"/>
</dbReference>
<evidence type="ECO:0000313" key="9">
    <source>
        <dbReference type="EMBL" id="MTV37618.1"/>
    </source>
</evidence>
<name>A0A6L6PEX6_9BURK</name>
<evidence type="ECO:0000256" key="1">
    <source>
        <dbReference type="ARBA" id="ARBA00004571"/>
    </source>
</evidence>
<proteinExistence type="inferred from homology"/>
<dbReference type="OrthoDB" id="19849at2"/>
<evidence type="ECO:0000256" key="2">
    <source>
        <dbReference type="ARBA" id="ARBA00008163"/>
    </source>
</evidence>
<reference evidence="9 10" key="1">
    <citation type="submission" date="2019-11" db="EMBL/GenBank/DDBJ databases">
        <title>Type strains purchased from KCTC, JCM and DSMZ.</title>
        <authorList>
            <person name="Lu H."/>
        </authorList>
    </citation>
    <scope>NUCLEOTIDE SEQUENCE [LARGE SCALE GENOMIC DNA]</scope>
    <source>
        <strain evidence="9 10">KCTC 22382</strain>
    </source>
</reference>
<dbReference type="Gene3D" id="2.40.160.60">
    <property type="entry name" value="Outer membrane protein transport protein (OMPP1/FadL/TodX)"/>
    <property type="match status" value="1"/>
</dbReference>
<evidence type="ECO:0008006" key="11">
    <source>
        <dbReference type="Google" id="ProtNLM"/>
    </source>
</evidence>
<dbReference type="GO" id="GO:0015483">
    <property type="term" value="F:long-chain fatty acid transporting porin activity"/>
    <property type="evidence" value="ECO:0007669"/>
    <property type="project" value="TreeGrafter"/>
</dbReference>
<evidence type="ECO:0000256" key="6">
    <source>
        <dbReference type="ARBA" id="ARBA00023136"/>
    </source>
</evidence>
<dbReference type="SUPFAM" id="SSF56935">
    <property type="entry name" value="Porins"/>
    <property type="match status" value="1"/>
</dbReference>
<comment type="similarity">
    <text evidence="2">Belongs to the OmpP1/FadL family.</text>
</comment>
<keyword evidence="10" id="KW-1185">Reference proteome</keyword>
<evidence type="ECO:0000256" key="3">
    <source>
        <dbReference type="ARBA" id="ARBA00022452"/>
    </source>
</evidence>
<gene>
    <name evidence="9" type="ORF">GM676_08470</name>
</gene>
<comment type="subcellular location">
    <subcellularLocation>
        <location evidence="1">Cell outer membrane</location>
        <topology evidence="1">Multi-pass membrane protein</topology>
    </subcellularLocation>
</comment>
<keyword evidence="3" id="KW-1134">Transmembrane beta strand</keyword>
<dbReference type="GO" id="GO:0009279">
    <property type="term" value="C:cell outer membrane"/>
    <property type="evidence" value="ECO:0007669"/>
    <property type="project" value="UniProtKB-SubCell"/>
</dbReference>